<dbReference type="EMBL" id="OA890942">
    <property type="protein sequence ID" value="CAD7284604.1"/>
    <property type="molecule type" value="Genomic_DNA"/>
</dbReference>
<dbReference type="Gene3D" id="2.170.300.10">
    <property type="entry name" value="Tie2 ligand-binding domain superfamily"/>
    <property type="match status" value="1"/>
</dbReference>
<evidence type="ECO:0000259" key="6">
    <source>
        <dbReference type="PROSITE" id="PS00022"/>
    </source>
</evidence>
<dbReference type="SMART" id="SM00181">
    <property type="entry name" value="EGF"/>
    <property type="match status" value="2"/>
</dbReference>
<feature type="transmembrane region" description="Helical" evidence="5">
    <location>
        <begin position="134"/>
        <end position="156"/>
    </location>
</feature>
<dbReference type="InterPro" id="IPR052108">
    <property type="entry name" value="MEGF/SIB"/>
</dbReference>
<keyword evidence="1" id="KW-0245">EGF-like domain</keyword>
<dbReference type="InterPro" id="IPR000742">
    <property type="entry name" value="EGF"/>
</dbReference>
<dbReference type="Pfam" id="PF00053">
    <property type="entry name" value="EGF_laminin"/>
    <property type="match status" value="2"/>
</dbReference>
<name>A0A7R9C244_9CRUS</name>
<dbReference type="InterPro" id="IPR002049">
    <property type="entry name" value="LE_dom"/>
</dbReference>
<dbReference type="Proteomes" id="UP000678499">
    <property type="component" value="Unassembled WGS sequence"/>
</dbReference>
<feature type="non-terminal residue" evidence="7">
    <location>
        <position position="407"/>
    </location>
</feature>
<dbReference type="AlphaFoldDB" id="A0A7R9C244"/>
<feature type="domain" description="EGF-like" evidence="6">
    <location>
        <begin position="97"/>
        <end position="108"/>
    </location>
</feature>
<organism evidence="7">
    <name type="scientific">Notodromas monacha</name>
    <dbReference type="NCBI Taxonomy" id="399045"/>
    <lineage>
        <taxon>Eukaryota</taxon>
        <taxon>Metazoa</taxon>
        <taxon>Ecdysozoa</taxon>
        <taxon>Arthropoda</taxon>
        <taxon>Crustacea</taxon>
        <taxon>Oligostraca</taxon>
        <taxon>Ostracoda</taxon>
        <taxon>Podocopa</taxon>
        <taxon>Podocopida</taxon>
        <taxon>Cypridocopina</taxon>
        <taxon>Cypridoidea</taxon>
        <taxon>Cyprididae</taxon>
        <taxon>Notodromas</taxon>
    </lineage>
</organism>
<keyword evidence="4" id="KW-1015">Disulfide bond</keyword>
<dbReference type="EMBL" id="CAJPEX010008905">
    <property type="protein sequence ID" value="CAG0924756.1"/>
    <property type="molecule type" value="Genomic_DNA"/>
</dbReference>
<evidence type="ECO:0000256" key="3">
    <source>
        <dbReference type="ARBA" id="ARBA00022737"/>
    </source>
</evidence>
<evidence type="ECO:0000256" key="4">
    <source>
        <dbReference type="ARBA" id="ARBA00023157"/>
    </source>
</evidence>
<keyword evidence="8" id="KW-1185">Reference proteome</keyword>
<keyword evidence="5" id="KW-0472">Membrane</keyword>
<evidence type="ECO:0000313" key="7">
    <source>
        <dbReference type="EMBL" id="CAD7284604.1"/>
    </source>
</evidence>
<evidence type="ECO:0000256" key="5">
    <source>
        <dbReference type="SAM" id="Phobius"/>
    </source>
</evidence>
<keyword evidence="2" id="KW-0732">Signal</keyword>
<evidence type="ECO:0000256" key="1">
    <source>
        <dbReference type="ARBA" id="ARBA00022536"/>
    </source>
</evidence>
<keyword evidence="3" id="KW-0677">Repeat</keyword>
<dbReference type="PANTHER" id="PTHR24035">
    <property type="entry name" value="MULTIPLE EPIDERMAL GROWTH FACTOR-LIKE DOMAINS PROTEIN"/>
    <property type="match status" value="1"/>
</dbReference>
<dbReference type="OrthoDB" id="6377697at2759"/>
<feature type="domain" description="EGF-like" evidence="6">
    <location>
        <begin position="11"/>
        <end position="22"/>
    </location>
</feature>
<keyword evidence="5" id="KW-1133">Transmembrane helix</keyword>
<sequence>LDKCDHVTGVCACAAGYTGVKCEEPCPKNKYGLNCTGVCSCDNKGECNHITGECMCPPGWVGADCSVPCEAGFFGRNCAHRCACLFGGQCRPNDGVCKCTKGRMGPRCEEGANCDVPTFAESTMKREEVTSTSVPSVIVGLLVVILAAALAALCYYKRRVIRLKAMNHPELAVRYHMDYATFLMNIADGRLFNNPVYGNGVVRVRPPEIVNSLSELDTAARAAKQLEAEQQQQPHHQHHVQQNNFDVSWTKIGESSSDLVDSAADGCGEGGAAGYAWPPPGGVDGFLTLSNAKSREADETNPNLNIYNSLEDLNKGKDHQYEVVKIPTDDAERALAKKFVEKPRKKSFFEVEKDFEKHVGRKACAKDYSSIFTELPVDEHLEHGIDRPPSEISVLKSEVMTDSNQEI</sequence>
<reference evidence="7" key="1">
    <citation type="submission" date="2020-11" db="EMBL/GenBank/DDBJ databases">
        <authorList>
            <person name="Tran Van P."/>
        </authorList>
    </citation>
    <scope>NUCLEOTIDE SEQUENCE</scope>
</reference>
<feature type="non-terminal residue" evidence="7">
    <location>
        <position position="1"/>
    </location>
</feature>
<proteinExistence type="predicted"/>
<protein>
    <recommendedName>
        <fullName evidence="6">EGF-like domain-containing protein</fullName>
    </recommendedName>
</protein>
<dbReference type="PRINTS" id="PR00011">
    <property type="entry name" value="EGFLAMININ"/>
</dbReference>
<evidence type="ECO:0000313" key="8">
    <source>
        <dbReference type="Proteomes" id="UP000678499"/>
    </source>
</evidence>
<dbReference type="PROSITE" id="PS00022">
    <property type="entry name" value="EGF_1"/>
    <property type="match status" value="3"/>
</dbReference>
<feature type="domain" description="EGF-like" evidence="6">
    <location>
        <begin position="54"/>
        <end position="65"/>
    </location>
</feature>
<dbReference type="FunFam" id="2.170.300.10:FF:000002">
    <property type="entry name" value="Multiple epidermal growth factor-like domains 10"/>
    <property type="match status" value="1"/>
</dbReference>
<evidence type="ECO:0000256" key="2">
    <source>
        <dbReference type="ARBA" id="ARBA00022729"/>
    </source>
</evidence>
<dbReference type="PANTHER" id="PTHR24035:SF109">
    <property type="entry name" value="PROTEIN DRAPER"/>
    <property type="match status" value="1"/>
</dbReference>
<keyword evidence="5" id="KW-0812">Transmembrane</keyword>
<gene>
    <name evidence="7" type="ORF">NMOB1V02_LOCUS12209</name>
</gene>
<accession>A0A7R9C244</accession>
<dbReference type="CDD" id="cd00055">
    <property type="entry name" value="EGF_Lam"/>
    <property type="match status" value="1"/>
</dbReference>